<dbReference type="EMBL" id="BARV01014177">
    <property type="protein sequence ID" value="GAI30035.1"/>
    <property type="molecule type" value="Genomic_DNA"/>
</dbReference>
<dbReference type="InterPro" id="IPR027417">
    <property type="entry name" value="P-loop_NTPase"/>
</dbReference>
<feature type="non-terminal residue" evidence="2">
    <location>
        <position position="82"/>
    </location>
</feature>
<feature type="non-terminal residue" evidence="2">
    <location>
        <position position="1"/>
    </location>
</feature>
<sequence length="82" mass="9666">VLVLVPPSLVIQWKDEMASKFNIKFVTTDDKYYEEEKEKLWKKNNLVIASLNMAKSKKNSEIITRIDYDMVIADEAHHLKNR</sequence>
<evidence type="ECO:0000259" key="1">
    <source>
        <dbReference type="PROSITE" id="PS51192"/>
    </source>
</evidence>
<organism evidence="2">
    <name type="scientific">marine sediment metagenome</name>
    <dbReference type="NCBI Taxonomy" id="412755"/>
    <lineage>
        <taxon>unclassified sequences</taxon>
        <taxon>metagenomes</taxon>
        <taxon>ecological metagenomes</taxon>
    </lineage>
</organism>
<dbReference type="AlphaFoldDB" id="X1NTD2"/>
<dbReference type="InterPro" id="IPR014001">
    <property type="entry name" value="Helicase_ATP-bd"/>
</dbReference>
<accession>X1NTD2</accession>
<dbReference type="Pfam" id="PF00176">
    <property type="entry name" value="SNF2-rel_dom"/>
    <property type="match status" value="1"/>
</dbReference>
<dbReference type="InterPro" id="IPR000330">
    <property type="entry name" value="SNF2_N"/>
</dbReference>
<dbReference type="Gene3D" id="3.40.50.10810">
    <property type="entry name" value="Tandem AAA-ATPase domain"/>
    <property type="match status" value="1"/>
</dbReference>
<dbReference type="InterPro" id="IPR038718">
    <property type="entry name" value="SNF2-like_sf"/>
</dbReference>
<comment type="caution">
    <text evidence="2">The sequence shown here is derived from an EMBL/GenBank/DDBJ whole genome shotgun (WGS) entry which is preliminary data.</text>
</comment>
<proteinExistence type="predicted"/>
<feature type="domain" description="Helicase ATP-binding" evidence="1">
    <location>
        <begin position="1"/>
        <end position="82"/>
    </location>
</feature>
<dbReference type="PROSITE" id="PS51192">
    <property type="entry name" value="HELICASE_ATP_BIND_1"/>
    <property type="match status" value="1"/>
</dbReference>
<dbReference type="GO" id="GO:0005524">
    <property type="term" value="F:ATP binding"/>
    <property type="evidence" value="ECO:0007669"/>
    <property type="project" value="InterPro"/>
</dbReference>
<name>X1NTD2_9ZZZZ</name>
<reference evidence="2" key="1">
    <citation type="journal article" date="2014" name="Front. Microbiol.">
        <title>High frequency of phylogenetically diverse reductive dehalogenase-homologous genes in deep subseafloor sedimentary metagenomes.</title>
        <authorList>
            <person name="Kawai M."/>
            <person name="Futagami T."/>
            <person name="Toyoda A."/>
            <person name="Takaki Y."/>
            <person name="Nishi S."/>
            <person name="Hori S."/>
            <person name="Arai W."/>
            <person name="Tsubouchi T."/>
            <person name="Morono Y."/>
            <person name="Uchiyama I."/>
            <person name="Ito T."/>
            <person name="Fujiyama A."/>
            <person name="Inagaki F."/>
            <person name="Takami H."/>
        </authorList>
    </citation>
    <scope>NUCLEOTIDE SEQUENCE</scope>
    <source>
        <strain evidence="2">Expedition CK06-06</strain>
    </source>
</reference>
<dbReference type="SUPFAM" id="SSF52540">
    <property type="entry name" value="P-loop containing nucleoside triphosphate hydrolases"/>
    <property type="match status" value="1"/>
</dbReference>
<gene>
    <name evidence="2" type="ORF">S06H3_24994</name>
</gene>
<evidence type="ECO:0000313" key="2">
    <source>
        <dbReference type="EMBL" id="GAI30035.1"/>
    </source>
</evidence>
<protein>
    <recommendedName>
        <fullName evidence="1">Helicase ATP-binding domain-containing protein</fullName>
    </recommendedName>
</protein>